<feature type="compositionally biased region" description="Polar residues" evidence="1">
    <location>
        <begin position="588"/>
        <end position="600"/>
    </location>
</feature>
<reference evidence="2" key="1">
    <citation type="submission" date="2020-01" db="EMBL/GenBank/DDBJ databases">
        <title>Identification and distribution of gene clusters putatively required for synthesis of sphingolipid metabolism inhibitors in phylogenetically diverse species of the filamentous fungus Fusarium.</title>
        <authorList>
            <person name="Kim H.-S."/>
            <person name="Busman M."/>
            <person name="Brown D.W."/>
            <person name="Divon H."/>
            <person name="Uhlig S."/>
            <person name="Proctor R.H."/>
        </authorList>
    </citation>
    <scope>NUCLEOTIDE SEQUENCE</scope>
    <source>
        <strain evidence="2">NRRL 53441</strain>
    </source>
</reference>
<feature type="compositionally biased region" description="Basic and acidic residues" evidence="1">
    <location>
        <begin position="935"/>
        <end position="947"/>
    </location>
</feature>
<organism evidence="2 3">
    <name type="scientific">Fusarium austroafricanum</name>
    <dbReference type="NCBI Taxonomy" id="2364996"/>
    <lineage>
        <taxon>Eukaryota</taxon>
        <taxon>Fungi</taxon>
        <taxon>Dikarya</taxon>
        <taxon>Ascomycota</taxon>
        <taxon>Pezizomycotina</taxon>
        <taxon>Sordariomycetes</taxon>
        <taxon>Hypocreomycetidae</taxon>
        <taxon>Hypocreales</taxon>
        <taxon>Nectriaceae</taxon>
        <taxon>Fusarium</taxon>
        <taxon>Fusarium concolor species complex</taxon>
    </lineage>
</organism>
<feature type="compositionally biased region" description="Polar residues" evidence="1">
    <location>
        <begin position="956"/>
        <end position="966"/>
    </location>
</feature>
<feature type="compositionally biased region" description="Basic and acidic residues" evidence="1">
    <location>
        <begin position="725"/>
        <end position="743"/>
    </location>
</feature>
<feature type="region of interest" description="Disordered" evidence="1">
    <location>
        <begin position="570"/>
        <end position="627"/>
    </location>
</feature>
<feature type="region of interest" description="Disordered" evidence="1">
    <location>
        <begin position="893"/>
        <end position="992"/>
    </location>
</feature>
<sequence length="992" mass="113626">MDQTSRPDDMTSLSDYLEGVMRVPLTLLTSDGFSECPAAFSDSASVSDFKRFLNNRDQPITGIVSPKKLENILEQLVITRQQFQQTLVAQEPLSNSKFKIDCLLGQHCLDKAKALLGQDHECIVRIYSIPPELPGRYGDGEICRQILLLYKEQPSLAQKWLERLSRGKRKHVTMVFHRDGIWNAMKEVAVFPGLWHDIKLGNWAKHLAAHIDKQIETYWKHIYRVWNGVVFNGIDESLRQRLDASSARFLQFKAPGWSEKDQEAIREKMKNGTLFCNISSEEARASLLRNLLAFKGVIPSILTFHENMRYLTVGAKILERYIEVKTPTEKAKPELAPLKTPESLYNNLEQDWGKQFTDQQYRVECEEGLYRPMNIAPNVQGAFVQLMLAALRSFPFLSSETPLQDIKGIGMNAFADDSHRRRLCMTAYSMGFWNEKIQKGLELPDESVQRKMPEYILVQTEQIWRGGLPTISVFTELRTRSFLPNLASAARDATGREPSATLIQYDFICAFFGEFRIDIDHGHPGFNFRGPVFEATYVIPDDSEPMTDAPSLNLTPDIDWVSGAAFTGQPVAAAEQPRSTGPKKTRQKAPTPNGKSQSAIRKNRAPAKMGNPFLNIPNKPFGKTQVPPTPEVINVGDLEVPGTVQRMSIPTLEGGYDALPAGAVPSAGQPQLLQPQLLQPQQTQLLPETSGISPPTEPTATPIADPEVPGFRQRMSAPNMPGIDAQHEQRQQKEGELRQEAELRQQQAERQQAELLQQQGAERQQAELLQQQEAERQQAELLQQQEAERQQAELQKQQQEELQRQQQQQAELLQQQEAERQQAELQKQQQTELRQQQPLELERKQQAHYELQEQRRDEKRKEWKIWGKVESLRNQYESTRHESTWQERQEIRQELERLRNKPEAERSRNPQTRVEEDGTLREYWKRNEEEMEAGVEIRERNEEERDRAVKRHRIAQKSTAQKSTAPKSIEDLEVPDMGVSQQEAPDLYEGMT</sequence>
<proteinExistence type="predicted"/>
<comment type="caution">
    <text evidence="2">The sequence shown here is derived from an EMBL/GenBank/DDBJ whole genome shotgun (WGS) entry which is preliminary data.</text>
</comment>
<dbReference type="PANTHER" id="PTHR34491:SF79">
    <property type="entry name" value="PROTEIN CBG09100"/>
    <property type="match status" value="1"/>
</dbReference>
<feature type="compositionally biased region" description="Basic and acidic residues" evidence="1">
    <location>
        <begin position="893"/>
        <end position="928"/>
    </location>
</feature>
<feature type="region of interest" description="Disordered" evidence="1">
    <location>
        <begin position="686"/>
        <end position="841"/>
    </location>
</feature>
<dbReference type="Proteomes" id="UP000605986">
    <property type="component" value="Unassembled WGS sequence"/>
</dbReference>
<evidence type="ECO:0000313" key="3">
    <source>
        <dbReference type="Proteomes" id="UP000605986"/>
    </source>
</evidence>
<gene>
    <name evidence="2" type="ORF">F53441_8301</name>
</gene>
<accession>A0A8H4KBN2</accession>
<dbReference type="OrthoDB" id="4227485at2759"/>
<evidence type="ECO:0000256" key="1">
    <source>
        <dbReference type="SAM" id="MobiDB-lite"/>
    </source>
</evidence>
<feature type="compositionally biased region" description="Low complexity" evidence="1">
    <location>
        <begin position="744"/>
        <end position="772"/>
    </location>
</feature>
<feature type="compositionally biased region" description="Low complexity" evidence="1">
    <location>
        <begin position="804"/>
        <end position="816"/>
    </location>
</feature>
<dbReference type="EMBL" id="JAADJG010000349">
    <property type="protein sequence ID" value="KAF4448267.1"/>
    <property type="molecule type" value="Genomic_DNA"/>
</dbReference>
<feature type="compositionally biased region" description="Low complexity" evidence="1">
    <location>
        <begin position="823"/>
        <end position="839"/>
    </location>
</feature>
<dbReference type="Pfam" id="PF12520">
    <property type="entry name" value="DUF3723"/>
    <property type="match status" value="1"/>
</dbReference>
<evidence type="ECO:0000313" key="2">
    <source>
        <dbReference type="EMBL" id="KAF4448267.1"/>
    </source>
</evidence>
<keyword evidence="3" id="KW-1185">Reference proteome</keyword>
<dbReference type="PANTHER" id="PTHR34491">
    <property type="entry name" value="A-TYPE INCLUSION PROTEIN, PUTATIVE-RELATED"/>
    <property type="match status" value="1"/>
</dbReference>
<protein>
    <submittedName>
        <fullName evidence="2">DUF3723 domain protein</fullName>
    </submittedName>
</protein>
<dbReference type="AlphaFoldDB" id="A0A8H4KBN2"/>
<name>A0A8H4KBN2_9HYPO</name>
<dbReference type="InterPro" id="IPR022198">
    <property type="entry name" value="DUF3723"/>
</dbReference>